<comment type="caution">
    <text evidence="1">The sequence shown here is derived from an EMBL/GenBank/DDBJ whole genome shotgun (WGS) entry which is preliminary data.</text>
</comment>
<dbReference type="EMBL" id="JAAALK010000080">
    <property type="protein sequence ID" value="KAG8094674.1"/>
    <property type="molecule type" value="Genomic_DNA"/>
</dbReference>
<proteinExistence type="predicted"/>
<accession>A0A8J5WT39</accession>
<name>A0A8J5WT39_ZIZPA</name>
<organism evidence="1 2">
    <name type="scientific">Zizania palustris</name>
    <name type="common">Northern wild rice</name>
    <dbReference type="NCBI Taxonomy" id="103762"/>
    <lineage>
        <taxon>Eukaryota</taxon>
        <taxon>Viridiplantae</taxon>
        <taxon>Streptophyta</taxon>
        <taxon>Embryophyta</taxon>
        <taxon>Tracheophyta</taxon>
        <taxon>Spermatophyta</taxon>
        <taxon>Magnoliopsida</taxon>
        <taxon>Liliopsida</taxon>
        <taxon>Poales</taxon>
        <taxon>Poaceae</taxon>
        <taxon>BOP clade</taxon>
        <taxon>Oryzoideae</taxon>
        <taxon>Oryzeae</taxon>
        <taxon>Zizaniinae</taxon>
        <taxon>Zizania</taxon>
    </lineage>
</organism>
<keyword evidence="2" id="KW-1185">Reference proteome</keyword>
<evidence type="ECO:0000313" key="1">
    <source>
        <dbReference type="EMBL" id="KAG8094674.1"/>
    </source>
</evidence>
<gene>
    <name evidence="1" type="ORF">GUJ93_ZPchr0012g19542</name>
</gene>
<evidence type="ECO:0000313" key="2">
    <source>
        <dbReference type="Proteomes" id="UP000729402"/>
    </source>
</evidence>
<reference evidence="1" key="1">
    <citation type="journal article" date="2021" name="bioRxiv">
        <title>Whole Genome Assembly and Annotation of Northern Wild Rice, Zizania palustris L., Supports a Whole Genome Duplication in the Zizania Genus.</title>
        <authorList>
            <person name="Haas M."/>
            <person name="Kono T."/>
            <person name="Macchietto M."/>
            <person name="Millas R."/>
            <person name="McGilp L."/>
            <person name="Shao M."/>
            <person name="Duquette J."/>
            <person name="Hirsch C.N."/>
            <person name="Kimball J."/>
        </authorList>
    </citation>
    <scope>NUCLEOTIDE SEQUENCE</scope>
    <source>
        <tissue evidence="1">Fresh leaf tissue</tissue>
    </source>
</reference>
<reference evidence="1" key="2">
    <citation type="submission" date="2021-02" db="EMBL/GenBank/DDBJ databases">
        <authorList>
            <person name="Kimball J.A."/>
            <person name="Haas M.W."/>
            <person name="Macchietto M."/>
            <person name="Kono T."/>
            <person name="Duquette J."/>
            <person name="Shao M."/>
        </authorList>
    </citation>
    <scope>NUCLEOTIDE SEQUENCE</scope>
    <source>
        <tissue evidence="1">Fresh leaf tissue</tissue>
    </source>
</reference>
<sequence length="141" mass="15036">MGHASPTPVDLSSVCDSTRRTLNPSQCLSPRCYATHIDVPPAEASRASVDGVAGSIGDQVGERRLGEGWFLLIRHCKGLAPCEESPTGTPRLRSEMADGYDQEGNVSMLKGSARRCGADGWCSQASPFPPLPSPHLHGHRD</sequence>
<protein>
    <submittedName>
        <fullName evidence="1">Uncharacterized protein</fullName>
    </submittedName>
</protein>
<dbReference type="AlphaFoldDB" id="A0A8J5WT39"/>
<dbReference type="Proteomes" id="UP000729402">
    <property type="component" value="Unassembled WGS sequence"/>
</dbReference>